<dbReference type="OrthoDB" id="9451254at2759"/>
<feature type="domain" description="C2H2-type" evidence="12">
    <location>
        <begin position="221"/>
        <end position="248"/>
    </location>
</feature>
<keyword evidence="14" id="KW-1185">Reference proteome</keyword>
<evidence type="ECO:0000256" key="4">
    <source>
        <dbReference type="ARBA" id="ARBA00022737"/>
    </source>
</evidence>
<comment type="subcellular location">
    <subcellularLocation>
        <location evidence="1">Nucleus</location>
    </subcellularLocation>
</comment>
<name>A0A7I8VET8_9ANNE</name>
<dbReference type="EMBL" id="CAJFCJ010000005">
    <property type="protein sequence ID" value="CAD5114784.1"/>
    <property type="molecule type" value="Genomic_DNA"/>
</dbReference>
<dbReference type="FunFam" id="3.30.160.60:FF:000254">
    <property type="entry name" value="Odd-skipped related transciption factor 1"/>
    <property type="match status" value="1"/>
</dbReference>
<evidence type="ECO:0000256" key="7">
    <source>
        <dbReference type="ARBA" id="ARBA00023015"/>
    </source>
</evidence>
<evidence type="ECO:0000313" key="13">
    <source>
        <dbReference type="EMBL" id="CAD5114784.1"/>
    </source>
</evidence>
<dbReference type="GO" id="GO:0005634">
    <property type="term" value="C:nucleus"/>
    <property type="evidence" value="ECO:0007669"/>
    <property type="project" value="UniProtKB-SubCell"/>
</dbReference>
<dbReference type="SUPFAM" id="SSF57667">
    <property type="entry name" value="beta-beta-alpha zinc fingers"/>
    <property type="match status" value="3"/>
</dbReference>
<feature type="region of interest" description="Disordered" evidence="11">
    <location>
        <begin position="245"/>
        <end position="271"/>
    </location>
</feature>
<evidence type="ECO:0000256" key="8">
    <source>
        <dbReference type="ARBA" id="ARBA00023163"/>
    </source>
</evidence>
<evidence type="ECO:0000256" key="9">
    <source>
        <dbReference type="ARBA" id="ARBA00023242"/>
    </source>
</evidence>
<feature type="domain" description="C2H2-type" evidence="12">
    <location>
        <begin position="136"/>
        <end position="163"/>
    </location>
</feature>
<dbReference type="FunFam" id="3.30.160.60:FF:000311">
    <property type="entry name" value="protein odd-skipped-related 2 isoform X1"/>
    <property type="match status" value="1"/>
</dbReference>
<keyword evidence="3" id="KW-0479">Metal-binding</keyword>
<accession>A0A7I8VET8</accession>
<evidence type="ECO:0000313" key="14">
    <source>
        <dbReference type="Proteomes" id="UP000549394"/>
    </source>
</evidence>
<dbReference type="InterPro" id="IPR013087">
    <property type="entry name" value="Znf_C2H2_type"/>
</dbReference>
<dbReference type="FunFam" id="3.30.160.60:FF:000958">
    <property type="entry name" value="Odd skipped"/>
    <property type="match status" value="1"/>
</dbReference>
<organism evidence="13 14">
    <name type="scientific">Dimorphilus gyrociliatus</name>
    <dbReference type="NCBI Taxonomy" id="2664684"/>
    <lineage>
        <taxon>Eukaryota</taxon>
        <taxon>Metazoa</taxon>
        <taxon>Spiralia</taxon>
        <taxon>Lophotrochozoa</taxon>
        <taxon>Annelida</taxon>
        <taxon>Polychaeta</taxon>
        <taxon>Polychaeta incertae sedis</taxon>
        <taxon>Dinophilidae</taxon>
        <taxon>Dimorphilus</taxon>
    </lineage>
</organism>
<feature type="compositionally biased region" description="Acidic residues" evidence="11">
    <location>
        <begin position="260"/>
        <end position="271"/>
    </location>
</feature>
<dbReference type="PANTHER" id="PTHR14196">
    <property type="entry name" value="ODD-SKIPPED - RELATED"/>
    <property type="match status" value="1"/>
</dbReference>
<evidence type="ECO:0000256" key="2">
    <source>
        <dbReference type="ARBA" id="ARBA00022473"/>
    </source>
</evidence>
<keyword evidence="2" id="KW-0217">Developmental protein</keyword>
<evidence type="ECO:0000256" key="10">
    <source>
        <dbReference type="PROSITE-ProRule" id="PRU00042"/>
    </source>
</evidence>
<evidence type="ECO:0000256" key="6">
    <source>
        <dbReference type="ARBA" id="ARBA00022833"/>
    </source>
</evidence>
<evidence type="ECO:0000256" key="3">
    <source>
        <dbReference type="ARBA" id="ARBA00022723"/>
    </source>
</evidence>
<feature type="domain" description="C2H2-type" evidence="12">
    <location>
        <begin position="164"/>
        <end position="191"/>
    </location>
</feature>
<dbReference type="InterPro" id="IPR050717">
    <property type="entry name" value="C2H2-ZF_Transcription_Reg"/>
</dbReference>
<keyword evidence="4" id="KW-0677">Repeat</keyword>
<dbReference type="PROSITE" id="PS00028">
    <property type="entry name" value="ZINC_FINGER_C2H2_1"/>
    <property type="match status" value="5"/>
</dbReference>
<gene>
    <name evidence="13" type="ORF">DGYR_LOCUS3604</name>
</gene>
<keyword evidence="9" id="KW-0539">Nucleus</keyword>
<evidence type="ECO:0000256" key="5">
    <source>
        <dbReference type="ARBA" id="ARBA00022771"/>
    </source>
</evidence>
<dbReference type="Proteomes" id="UP000549394">
    <property type="component" value="Unassembled WGS sequence"/>
</dbReference>
<dbReference type="Gene3D" id="3.30.160.60">
    <property type="entry name" value="Classic Zinc Finger"/>
    <property type="match status" value="4"/>
</dbReference>
<dbReference type="SMART" id="SM00355">
    <property type="entry name" value="ZnF_C2H2"/>
    <property type="match status" value="5"/>
</dbReference>
<evidence type="ECO:0000259" key="12">
    <source>
        <dbReference type="PROSITE" id="PS50157"/>
    </source>
</evidence>
<keyword evidence="8" id="KW-0804">Transcription</keyword>
<keyword evidence="6" id="KW-0862">Zinc</keyword>
<feature type="domain" description="C2H2-type" evidence="12">
    <location>
        <begin position="108"/>
        <end position="135"/>
    </location>
</feature>
<dbReference type="PROSITE" id="PS50157">
    <property type="entry name" value="ZINC_FINGER_C2H2_2"/>
    <property type="match status" value="5"/>
</dbReference>
<dbReference type="GO" id="GO:0008270">
    <property type="term" value="F:zinc ion binding"/>
    <property type="evidence" value="ECO:0007669"/>
    <property type="project" value="UniProtKB-KW"/>
</dbReference>
<reference evidence="13 14" key="1">
    <citation type="submission" date="2020-08" db="EMBL/GenBank/DDBJ databases">
        <authorList>
            <person name="Hejnol A."/>
        </authorList>
    </citation>
    <scope>NUCLEOTIDE SEQUENCE [LARGE SCALE GENOMIC DNA]</scope>
</reference>
<proteinExistence type="predicted"/>
<sequence>MMQSVLYSPYYPLANGPAPLLSPYQEPTVKKFDFSRLAESAIDVGKDETPVGDFGGDAQVVSHALAQALQFQERFRATFTSSWTPFSRDSAPTKTRRGRASSRAKKEFICRFCNRQFTKSYNLLIHERTHTDERPYSCDVCGKAFRRQDHLRDHRYIHSKEKPFTCVECGKGFCQARTLAVHRTLHMNQESALQCDTCGRVFSDRQSLKTHLLAHVDPKNFECSVCTKQFKRQCDLKKHQLQHVHQNTHYAPPPQSHTNDEEDDGELIEVV</sequence>
<evidence type="ECO:0000256" key="1">
    <source>
        <dbReference type="ARBA" id="ARBA00004123"/>
    </source>
</evidence>
<dbReference type="GO" id="GO:0000981">
    <property type="term" value="F:DNA-binding transcription factor activity, RNA polymerase II-specific"/>
    <property type="evidence" value="ECO:0007669"/>
    <property type="project" value="TreeGrafter"/>
</dbReference>
<dbReference type="InterPro" id="IPR036236">
    <property type="entry name" value="Znf_C2H2_sf"/>
</dbReference>
<dbReference type="AlphaFoldDB" id="A0A7I8VET8"/>
<protein>
    <recommendedName>
        <fullName evidence="12">C2H2-type domain-containing protein</fullName>
    </recommendedName>
</protein>
<evidence type="ECO:0000256" key="11">
    <source>
        <dbReference type="SAM" id="MobiDB-lite"/>
    </source>
</evidence>
<keyword evidence="7" id="KW-0805">Transcription regulation</keyword>
<keyword evidence="5 10" id="KW-0863">Zinc-finger</keyword>
<dbReference type="GO" id="GO:0000977">
    <property type="term" value="F:RNA polymerase II transcription regulatory region sequence-specific DNA binding"/>
    <property type="evidence" value="ECO:0007669"/>
    <property type="project" value="TreeGrafter"/>
</dbReference>
<dbReference type="Pfam" id="PF00096">
    <property type="entry name" value="zf-C2H2"/>
    <property type="match status" value="5"/>
</dbReference>
<comment type="caution">
    <text evidence="13">The sequence shown here is derived from an EMBL/GenBank/DDBJ whole genome shotgun (WGS) entry which is preliminary data.</text>
</comment>
<feature type="domain" description="C2H2-type" evidence="12">
    <location>
        <begin position="193"/>
        <end position="220"/>
    </location>
</feature>
<dbReference type="PANTHER" id="PTHR14196:SF0">
    <property type="entry name" value="PROTEIN BOWEL"/>
    <property type="match status" value="1"/>
</dbReference>